<feature type="transmembrane region" description="Helical" evidence="1">
    <location>
        <begin position="128"/>
        <end position="155"/>
    </location>
</feature>
<comment type="caution">
    <text evidence="2">The sequence shown here is derived from an EMBL/GenBank/DDBJ whole genome shotgun (WGS) entry which is preliminary data.</text>
</comment>
<accession>A0ABV7Q3R7</accession>
<reference evidence="3" key="1">
    <citation type="journal article" date="2019" name="Int. J. Syst. Evol. Microbiol.">
        <title>The Global Catalogue of Microorganisms (GCM) 10K type strain sequencing project: providing services to taxonomists for standard genome sequencing and annotation.</title>
        <authorList>
            <consortium name="The Broad Institute Genomics Platform"/>
            <consortium name="The Broad Institute Genome Sequencing Center for Infectious Disease"/>
            <person name="Wu L."/>
            <person name="Ma J."/>
        </authorList>
    </citation>
    <scope>NUCLEOTIDE SEQUENCE [LARGE SCALE GENOMIC DNA]</scope>
    <source>
        <strain evidence="3">CGMCC 4.7396</strain>
    </source>
</reference>
<evidence type="ECO:0000313" key="3">
    <source>
        <dbReference type="Proteomes" id="UP001595712"/>
    </source>
</evidence>
<keyword evidence="1" id="KW-0812">Transmembrane</keyword>
<keyword evidence="1" id="KW-0472">Membrane</keyword>
<organism evidence="2 3">
    <name type="scientific">Glycomyces rhizosphaerae</name>
    <dbReference type="NCBI Taxonomy" id="2054422"/>
    <lineage>
        <taxon>Bacteria</taxon>
        <taxon>Bacillati</taxon>
        <taxon>Actinomycetota</taxon>
        <taxon>Actinomycetes</taxon>
        <taxon>Glycomycetales</taxon>
        <taxon>Glycomycetaceae</taxon>
        <taxon>Glycomyces</taxon>
    </lineage>
</organism>
<evidence type="ECO:0000313" key="2">
    <source>
        <dbReference type="EMBL" id="MFC3494224.1"/>
    </source>
</evidence>
<evidence type="ECO:0008006" key="4">
    <source>
        <dbReference type="Google" id="ProtNLM"/>
    </source>
</evidence>
<keyword evidence="3" id="KW-1185">Reference proteome</keyword>
<dbReference type="RefSeq" id="WP_387977781.1">
    <property type="nucleotide sequence ID" value="NZ_JBHRWO010000014.1"/>
</dbReference>
<evidence type="ECO:0000256" key="1">
    <source>
        <dbReference type="SAM" id="Phobius"/>
    </source>
</evidence>
<feature type="transmembrane region" description="Helical" evidence="1">
    <location>
        <begin position="162"/>
        <end position="184"/>
    </location>
</feature>
<name>A0ABV7Q3R7_9ACTN</name>
<feature type="transmembrane region" description="Helical" evidence="1">
    <location>
        <begin position="89"/>
        <end position="108"/>
    </location>
</feature>
<feature type="transmembrane region" description="Helical" evidence="1">
    <location>
        <begin position="204"/>
        <end position="224"/>
    </location>
</feature>
<proteinExistence type="predicted"/>
<keyword evidence="1" id="KW-1133">Transmembrane helix</keyword>
<gene>
    <name evidence="2" type="ORF">ACFO8M_17210</name>
</gene>
<dbReference type="EMBL" id="JBHRWO010000014">
    <property type="protein sequence ID" value="MFC3494224.1"/>
    <property type="molecule type" value="Genomic_DNA"/>
</dbReference>
<sequence>MTTLLAQRKYRLGLQWAAEVGKTYGLWILIAFTVLQLLQLGLRLAISFDGEYSDYVLRYLPLVLTGIGWVYLVRDFPLAITTGMTRKEFFAAYALFGAVVIAGSVAFAELVRLSHNLFAAEGAGSLDLGGIALLETLIRSAVYFTAGAAAGAVMARFNARPLGAALAGVLIAALILRAIPFQLLLTEFAAGMVLEVEFPGSEELYAPFDAVLTGVFVLVVWLALARAPMHPKKA</sequence>
<dbReference type="Proteomes" id="UP001595712">
    <property type="component" value="Unassembled WGS sequence"/>
</dbReference>
<protein>
    <recommendedName>
        <fullName evidence="4">PrsW family intramembrane metalloprotease</fullName>
    </recommendedName>
</protein>
<feature type="transmembrane region" description="Helical" evidence="1">
    <location>
        <begin position="58"/>
        <end position="77"/>
    </location>
</feature>
<feature type="transmembrane region" description="Helical" evidence="1">
    <location>
        <begin position="24"/>
        <end position="46"/>
    </location>
</feature>